<evidence type="ECO:0000313" key="16">
    <source>
        <dbReference type="Ensembl" id="ENSCCAP00000006150.1"/>
    </source>
</evidence>
<dbReference type="PROSITE" id="PS50050">
    <property type="entry name" value="TNFR_NGFR_2"/>
    <property type="match status" value="2"/>
</dbReference>
<feature type="region of interest" description="Disordered" evidence="13">
    <location>
        <begin position="253"/>
        <end position="277"/>
    </location>
</feature>
<dbReference type="Ensembl" id="ENSCCAT00000023514.1">
    <property type="protein sequence ID" value="ENSCCAP00000006150.1"/>
    <property type="gene ID" value="ENSCCAG00000020824.1"/>
</dbReference>
<feature type="region of interest" description="Disordered" evidence="13">
    <location>
        <begin position="301"/>
        <end position="324"/>
    </location>
</feature>
<evidence type="ECO:0000259" key="15">
    <source>
        <dbReference type="PROSITE" id="PS50050"/>
    </source>
</evidence>
<dbReference type="InterPro" id="IPR034024">
    <property type="entry name" value="TNFRSF10_N"/>
</dbReference>
<dbReference type="GO" id="GO:0005886">
    <property type="term" value="C:plasma membrane"/>
    <property type="evidence" value="ECO:0007669"/>
    <property type="project" value="UniProtKB-UniRule"/>
</dbReference>
<dbReference type="GO" id="GO:0071260">
    <property type="term" value="P:cellular response to mechanical stimulus"/>
    <property type="evidence" value="ECO:0007669"/>
    <property type="project" value="Ensembl"/>
</dbReference>
<feature type="transmembrane region" description="Helical" evidence="11">
    <location>
        <begin position="212"/>
        <end position="233"/>
    </location>
</feature>
<keyword evidence="7 11" id="KW-0472">Membrane</keyword>
<evidence type="ECO:0000256" key="10">
    <source>
        <dbReference type="ARBA" id="ARBA00023180"/>
    </source>
</evidence>
<keyword evidence="3 11" id="KW-0053">Apoptosis</keyword>
<evidence type="ECO:0000256" key="7">
    <source>
        <dbReference type="ARBA" id="ARBA00023136"/>
    </source>
</evidence>
<dbReference type="GeneTree" id="ENSGT00940000164765"/>
<dbReference type="Pfam" id="PF00531">
    <property type="entry name" value="Death"/>
    <property type="match status" value="1"/>
</dbReference>
<feature type="domain" description="Death" evidence="14">
    <location>
        <begin position="357"/>
        <end position="425"/>
    </location>
</feature>
<dbReference type="PIRSF" id="PIRSF037867">
    <property type="entry name" value="CD261_antigen"/>
    <property type="match status" value="1"/>
</dbReference>
<dbReference type="Gene3D" id="2.10.50.10">
    <property type="entry name" value="Tumor Necrosis Factor Receptor, subunit A, domain 2"/>
    <property type="match status" value="3"/>
</dbReference>
<comment type="function">
    <text evidence="11">Receptor for the cytotoxic ligand TNFSF10/TRAIL. The adapter molecule FADD recruits caspase-8 to the activated receptor. The resulting death-inducing signaling complex (DISC) performs caspase-8 proteolytic activation which initiates the subsequent cascade of caspases (aspartate-specific cysteine proteases) mediating apoptosis.</text>
</comment>
<dbReference type="GO" id="GO:0002357">
    <property type="term" value="P:defense response to tumor cell"/>
    <property type="evidence" value="ECO:0007669"/>
    <property type="project" value="Ensembl"/>
</dbReference>
<evidence type="ECO:0000256" key="8">
    <source>
        <dbReference type="ARBA" id="ARBA00023157"/>
    </source>
</evidence>
<keyword evidence="9 11" id="KW-0675">Receptor</keyword>
<dbReference type="GO" id="GO:0070059">
    <property type="term" value="P:intrinsic apoptotic signaling pathway in response to endoplasmic reticulum stress"/>
    <property type="evidence" value="ECO:0007669"/>
    <property type="project" value="Ensembl"/>
</dbReference>
<name>A0A2K5PRA5_CEBIM</name>
<evidence type="ECO:0000313" key="17">
    <source>
        <dbReference type="Proteomes" id="UP000233040"/>
    </source>
</evidence>
<reference evidence="16" key="1">
    <citation type="submission" date="2025-08" db="UniProtKB">
        <authorList>
            <consortium name="Ensembl"/>
        </authorList>
    </citation>
    <scope>IDENTIFICATION</scope>
</reference>
<feature type="domain" description="TNFR-Cys" evidence="15">
    <location>
        <begin position="97"/>
        <end position="138"/>
    </location>
</feature>
<dbReference type="CDD" id="cd10580">
    <property type="entry name" value="TNFRSF10"/>
    <property type="match status" value="1"/>
</dbReference>
<feature type="region of interest" description="Disordered" evidence="13">
    <location>
        <begin position="1"/>
        <end position="29"/>
    </location>
</feature>
<dbReference type="FunFam" id="2.10.50.10:FF:000004">
    <property type="entry name" value="Tumor necrosis factor receptor superfamily member 6"/>
    <property type="match status" value="1"/>
</dbReference>
<dbReference type="SMART" id="SM00005">
    <property type="entry name" value="DEATH"/>
    <property type="match status" value="1"/>
</dbReference>
<reference evidence="16" key="2">
    <citation type="submission" date="2025-09" db="UniProtKB">
        <authorList>
            <consortium name="Ensembl"/>
        </authorList>
    </citation>
    <scope>IDENTIFICATION</scope>
</reference>
<feature type="repeat" description="TNFR-Cys" evidence="12">
    <location>
        <begin position="139"/>
        <end position="179"/>
    </location>
</feature>
<dbReference type="GO" id="GO:0043065">
    <property type="term" value="P:positive regulation of apoptotic process"/>
    <property type="evidence" value="ECO:0007669"/>
    <property type="project" value="TreeGrafter"/>
</dbReference>
<dbReference type="InterPro" id="IPR052491">
    <property type="entry name" value="TNFRSF10"/>
</dbReference>
<feature type="compositionally biased region" description="Basic and acidic residues" evidence="13">
    <location>
        <begin position="254"/>
        <end position="263"/>
    </location>
</feature>
<dbReference type="InterPro" id="IPR020465">
    <property type="entry name" value="TNFR_10"/>
</dbReference>
<evidence type="ECO:0000259" key="14">
    <source>
        <dbReference type="PROSITE" id="PS50017"/>
    </source>
</evidence>
<dbReference type="InterPro" id="IPR034029">
    <property type="entry name" value="TNFRSF10A/B_death"/>
</dbReference>
<dbReference type="AlphaFoldDB" id="A0A2K5PRA5"/>
<evidence type="ECO:0000256" key="9">
    <source>
        <dbReference type="ARBA" id="ARBA00023170"/>
    </source>
</evidence>
<dbReference type="PANTHER" id="PTHR46330">
    <property type="entry name" value="TUMOR NECROSIS FACTOR RECEPTOR SUPERFAMILY MEMBER 10B"/>
    <property type="match status" value="1"/>
</dbReference>
<gene>
    <name evidence="16" type="primary">TNFRSF10B</name>
</gene>
<dbReference type="STRING" id="9516.ENSCCAP00000006150"/>
<dbReference type="Pfam" id="PF00020">
    <property type="entry name" value="TNFR_c6"/>
    <property type="match status" value="2"/>
</dbReference>
<feature type="domain" description="TNFR-Cys" evidence="15">
    <location>
        <begin position="139"/>
        <end position="179"/>
    </location>
</feature>
<dbReference type="InterPro" id="IPR001368">
    <property type="entry name" value="TNFR/NGFR_Cys_rich_reg"/>
</dbReference>
<dbReference type="GO" id="GO:0036463">
    <property type="term" value="F:TRAIL receptor activity"/>
    <property type="evidence" value="ECO:0007669"/>
    <property type="project" value="Ensembl"/>
</dbReference>
<sequence>VGQRGQSAPTPSRSRKGRGPGPRTARGAMSGLLTPKTLVLVVVVVSVLLSVSADSVPVTQQNLVPQQGAAPQQRFSATYGLCPPGYHISEDGRGCISCQNGQGYTTHWNHLLFCFRCTKCDSGKVEVRSCTTITDTVCHCEEGTFQEEDSPEICRKCSPGCPSGMVLVSNCTPWSDIKCVHKESGTKPNGGTPAAEETVTSSMGTPASPCSLSGIIIGITVPAIFLVVAALIWKTSLWKKVLPYLKGIGSGRGRNLEHVDRSSHARGGPGTEDNVRNESMSILQPIQDPEQEMEVQEPAVAGDNMLPPGEPEHLLEPAEAGGSQRRQLLVPANGADPTETLRQCFHHFTDNVPFNYWVPFMRELGLAGNEIEIARAEASGPGDTLYEMLRKWVNKTGRDASVNTLLDALEARGQRLAKQKIQDCLVSSGKFVYLEDDTDSAIS</sequence>
<dbReference type="Proteomes" id="UP000233040">
    <property type="component" value="Unassembled WGS sequence"/>
</dbReference>
<feature type="disulfide bond" evidence="12">
    <location>
        <begin position="117"/>
        <end position="130"/>
    </location>
</feature>
<keyword evidence="2 11" id="KW-0812">Transmembrane</keyword>
<evidence type="ECO:0000256" key="12">
    <source>
        <dbReference type="PROSITE-ProRule" id="PRU00206"/>
    </source>
</evidence>
<accession>A0A2K5PRA5</accession>
<dbReference type="GO" id="GO:0009986">
    <property type="term" value="C:cell surface"/>
    <property type="evidence" value="ECO:0007669"/>
    <property type="project" value="Ensembl"/>
</dbReference>
<dbReference type="PROSITE" id="PS50017">
    <property type="entry name" value="DEATH_DOMAIN"/>
    <property type="match status" value="1"/>
</dbReference>
<feature type="disulfide bond" evidence="12">
    <location>
        <begin position="161"/>
        <end position="179"/>
    </location>
</feature>
<keyword evidence="8 12" id="KW-1015">Disulfide bond</keyword>
<proteinExistence type="predicted"/>
<keyword evidence="10" id="KW-0325">Glycoprotein</keyword>
<keyword evidence="6 11" id="KW-1133">Transmembrane helix</keyword>
<evidence type="ECO:0000256" key="13">
    <source>
        <dbReference type="SAM" id="MobiDB-lite"/>
    </source>
</evidence>
<dbReference type="InterPro" id="IPR000488">
    <property type="entry name" value="Death_dom"/>
</dbReference>
<dbReference type="SUPFAM" id="SSF57586">
    <property type="entry name" value="TNF receptor-like"/>
    <property type="match status" value="3"/>
</dbReference>
<keyword evidence="4" id="KW-0732">Signal</keyword>
<dbReference type="SMART" id="SM00208">
    <property type="entry name" value="TNFR"/>
    <property type="match status" value="2"/>
</dbReference>
<feature type="disulfide bond" evidence="12">
    <location>
        <begin position="120"/>
        <end position="138"/>
    </location>
</feature>
<keyword evidence="5" id="KW-0677">Repeat</keyword>
<evidence type="ECO:0000256" key="6">
    <source>
        <dbReference type="ARBA" id="ARBA00022989"/>
    </source>
</evidence>
<keyword evidence="17" id="KW-1185">Reference proteome</keyword>
<evidence type="ECO:0000256" key="3">
    <source>
        <dbReference type="ARBA" id="ARBA00022703"/>
    </source>
</evidence>
<feature type="repeat" description="TNFR-Cys" evidence="12">
    <location>
        <begin position="97"/>
        <end position="138"/>
    </location>
</feature>
<dbReference type="GO" id="GO:0045569">
    <property type="term" value="F:TRAIL binding"/>
    <property type="evidence" value="ECO:0007669"/>
    <property type="project" value="UniProtKB-UniRule"/>
</dbReference>
<comment type="subcellular location">
    <subcellularLocation>
        <location evidence="1">Membrane</location>
        <topology evidence="1">Single-pass type I membrane protein</topology>
    </subcellularLocation>
</comment>
<dbReference type="FunFam" id="2.10.50.10:FF:000016">
    <property type="entry name" value="Tumor necrosis factor receptor superfamily member 10B"/>
    <property type="match status" value="1"/>
</dbReference>
<dbReference type="InterPro" id="IPR011029">
    <property type="entry name" value="DEATH-like_dom_sf"/>
</dbReference>
<dbReference type="OMA" id="CQNGQDY"/>
<dbReference type="CDD" id="cd08315">
    <property type="entry name" value="Death_TRAILR_DR4_DR5"/>
    <property type="match status" value="1"/>
</dbReference>
<dbReference type="PROSITE" id="PS00652">
    <property type="entry name" value="TNFR_NGFR_1"/>
    <property type="match status" value="1"/>
</dbReference>
<dbReference type="GO" id="GO:0043123">
    <property type="term" value="P:positive regulation of canonical NF-kappaB signal transduction"/>
    <property type="evidence" value="ECO:0007669"/>
    <property type="project" value="Ensembl"/>
</dbReference>
<evidence type="ECO:0000256" key="2">
    <source>
        <dbReference type="ARBA" id="ARBA00022692"/>
    </source>
</evidence>
<evidence type="ECO:0000256" key="11">
    <source>
        <dbReference type="PIRNR" id="PIRNR037867"/>
    </source>
</evidence>
<dbReference type="Gene3D" id="1.10.533.10">
    <property type="entry name" value="Death Domain, Fas"/>
    <property type="match status" value="1"/>
</dbReference>
<dbReference type="FunFam" id="1.10.533.10:FF:000043">
    <property type="entry name" value="Tumor necrosis factor receptor superfamily member 10A"/>
    <property type="match status" value="1"/>
</dbReference>
<dbReference type="PRINTS" id="PR01956">
    <property type="entry name" value="TNFACTORR10"/>
</dbReference>
<evidence type="ECO:0000256" key="5">
    <source>
        <dbReference type="ARBA" id="ARBA00022737"/>
    </source>
</evidence>
<protein>
    <submittedName>
        <fullName evidence="16">TNF receptor superfamily member 10b</fullName>
    </submittedName>
</protein>
<comment type="caution">
    <text evidence="12">Lacks conserved residue(s) required for the propagation of feature annotation.</text>
</comment>
<dbReference type="PANTHER" id="PTHR46330:SF1">
    <property type="entry name" value="TUMOR NECROSIS FACTOR RECEPTOR SUPERFAMILY MEMBER 10B"/>
    <property type="match status" value="1"/>
</dbReference>
<organism evidence="16 17">
    <name type="scientific">Cebus imitator</name>
    <name type="common">Panamanian white-faced capuchin</name>
    <name type="synonym">Cebus capucinus imitator</name>
    <dbReference type="NCBI Taxonomy" id="2715852"/>
    <lineage>
        <taxon>Eukaryota</taxon>
        <taxon>Metazoa</taxon>
        <taxon>Chordata</taxon>
        <taxon>Craniata</taxon>
        <taxon>Vertebrata</taxon>
        <taxon>Euteleostomi</taxon>
        <taxon>Mammalia</taxon>
        <taxon>Eutheria</taxon>
        <taxon>Euarchontoglires</taxon>
        <taxon>Primates</taxon>
        <taxon>Haplorrhini</taxon>
        <taxon>Platyrrhini</taxon>
        <taxon>Cebidae</taxon>
        <taxon>Cebinae</taxon>
        <taxon>Cebus</taxon>
    </lineage>
</organism>
<dbReference type="SUPFAM" id="SSF47986">
    <property type="entry name" value="DEATH domain"/>
    <property type="match status" value="1"/>
</dbReference>
<evidence type="ECO:0000256" key="4">
    <source>
        <dbReference type="ARBA" id="ARBA00022729"/>
    </source>
</evidence>
<evidence type="ECO:0000256" key="1">
    <source>
        <dbReference type="ARBA" id="ARBA00004479"/>
    </source>
</evidence>